<dbReference type="InterPro" id="IPR010877">
    <property type="entry name" value="Phage_Mu_Gp46"/>
</dbReference>
<protein>
    <recommendedName>
        <fullName evidence="3">Mu-like prophage protein gp46</fullName>
    </recommendedName>
</protein>
<dbReference type="EMBL" id="NOXS01000029">
    <property type="protein sequence ID" value="OYQ20240.1"/>
    <property type="molecule type" value="Genomic_DNA"/>
</dbReference>
<sequence>MDPKIIWSSETWDGDLSFLPPDLQHDDDLMTAVLISLFTDRRALPDDPLPDGVSIWRGVEGDAVPVLSGRRGWWADPTLDALPDGRADWIGSRLWLLSREKWTAAVAERLRLYAEEALAWLIDDGVADRVTVAVARGPFQVIQLYVEILRTGGAVFTGRFDWAWSDLFKLQQ</sequence>
<keyword evidence="2" id="KW-1185">Reference proteome</keyword>
<dbReference type="OrthoDB" id="5677166at2"/>
<reference evidence="1 2" key="1">
    <citation type="submission" date="2017-07" db="EMBL/GenBank/DDBJ databases">
        <title>Elstera cyanobacteriorum sp. nov., a novel bacterium isolated from cyanobacterial aggregates in a eutrophic lake.</title>
        <authorList>
            <person name="Cai H."/>
        </authorList>
    </citation>
    <scope>NUCLEOTIDE SEQUENCE [LARGE SCALE GENOMIC DNA]</scope>
    <source>
        <strain evidence="1 2">TH019</strain>
    </source>
</reference>
<name>A0A255XVH6_9PROT</name>
<evidence type="ECO:0000313" key="2">
    <source>
        <dbReference type="Proteomes" id="UP000216361"/>
    </source>
</evidence>
<dbReference type="Proteomes" id="UP000216361">
    <property type="component" value="Unassembled WGS sequence"/>
</dbReference>
<proteinExistence type="predicted"/>
<dbReference type="RefSeq" id="WP_094408063.1">
    <property type="nucleotide sequence ID" value="NZ_BMJZ01000001.1"/>
</dbReference>
<comment type="caution">
    <text evidence="1">The sequence shown here is derived from an EMBL/GenBank/DDBJ whole genome shotgun (WGS) entry which is preliminary data.</text>
</comment>
<organism evidence="1 2">
    <name type="scientific">Elstera cyanobacteriorum</name>
    <dbReference type="NCBI Taxonomy" id="2022747"/>
    <lineage>
        <taxon>Bacteria</taxon>
        <taxon>Pseudomonadati</taxon>
        <taxon>Pseudomonadota</taxon>
        <taxon>Alphaproteobacteria</taxon>
        <taxon>Rhodospirillales</taxon>
        <taxon>Rhodospirillaceae</taxon>
        <taxon>Elstera</taxon>
    </lineage>
</organism>
<accession>A0A255XVH6</accession>
<dbReference type="AlphaFoldDB" id="A0A255XVH6"/>
<dbReference type="Pfam" id="PF07409">
    <property type="entry name" value="GP46"/>
    <property type="match status" value="1"/>
</dbReference>
<gene>
    <name evidence="1" type="ORF">CHR90_05895</name>
</gene>
<evidence type="ECO:0008006" key="3">
    <source>
        <dbReference type="Google" id="ProtNLM"/>
    </source>
</evidence>
<evidence type="ECO:0000313" key="1">
    <source>
        <dbReference type="EMBL" id="OYQ20240.1"/>
    </source>
</evidence>